<protein>
    <submittedName>
        <fullName evidence="2">Uncharacterized protein</fullName>
    </submittedName>
</protein>
<comment type="caution">
    <text evidence="2">The sequence shown here is derived from an EMBL/GenBank/DDBJ whole genome shotgun (WGS) entry which is preliminary data.</text>
</comment>
<dbReference type="RefSeq" id="WP_051657308.1">
    <property type="nucleotide sequence ID" value="NZ_FTNE01000015.1"/>
</dbReference>
<evidence type="ECO:0000313" key="3">
    <source>
        <dbReference type="Proteomes" id="UP000186308"/>
    </source>
</evidence>
<feature type="compositionally biased region" description="Low complexity" evidence="1">
    <location>
        <begin position="80"/>
        <end position="106"/>
    </location>
</feature>
<proteinExistence type="predicted"/>
<dbReference type="AlphaFoldDB" id="A0A8G2CLQ9"/>
<sequence>MNPIPAITALIVAALGMGLSGCSQFEPFQRQGTWHANRAPMQNIAIELANPRDLYRGSSRPVLTGNMATTAIDSVTSTISSASSGGSTGSTTSGSGSAAGASSGAAGSSGGSAGMGSGGMGGGSTGGGGMSGGAMQ</sequence>
<evidence type="ECO:0000313" key="2">
    <source>
        <dbReference type="EMBL" id="SIR08354.1"/>
    </source>
</evidence>
<dbReference type="OrthoDB" id="7285110at2"/>
<keyword evidence="3" id="KW-1185">Reference proteome</keyword>
<feature type="compositionally biased region" description="Gly residues" evidence="1">
    <location>
        <begin position="107"/>
        <end position="136"/>
    </location>
</feature>
<accession>A0A8G2CLQ9</accession>
<evidence type="ECO:0000256" key="1">
    <source>
        <dbReference type="SAM" id="MobiDB-lite"/>
    </source>
</evidence>
<dbReference type="Proteomes" id="UP000186308">
    <property type="component" value="Unassembled WGS sequence"/>
</dbReference>
<feature type="region of interest" description="Disordered" evidence="1">
    <location>
        <begin position="77"/>
        <end position="136"/>
    </location>
</feature>
<gene>
    <name evidence="2" type="ORF">SAMN05421828_1158</name>
</gene>
<name>A0A8G2CLQ9_ACIRU</name>
<organism evidence="2 3">
    <name type="scientific">Acidiphilium rubrum</name>
    <dbReference type="NCBI Taxonomy" id="526"/>
    <lineage>
        <taxon>Bacteria</taxon>
        <taxon>Pseudomonadati</taxon>
        <taxon>Pseudomonadota</taxon>
        <taxon>Alphaproteobacteria</taxon>
        <taxon>Acetobacterales</taxon>
        <taxon>Acidocellaceae</taxon>
        <taxon>Acidiphilium</taxon>
    </lineage>
</organism>
<reference evidence="2 3" key="1">
    <citation type="submission" date="2017-01" db="EMBL/GenBank/DDBJ databases">
        <authorList>
            <person name="Varghese N."/>
            <person name="Submissions S."/>
        </authorList>
    </citation>
    <scope>NUCLEOTIDE SEQUENCE [LARGE SCALE GENOMIC DNA]</scope>
    <source>
        <strain evidence="2 3">ATCC 35905</strain>
    </source>
</reference>
<dbReference type="EMBL" id="FTNE01000015">
    <property type="protein sequence ID" value="SIR08354.1"/>
    <property type="molecule type" value="Genomic_DNA"/>
</dbReference>